<protein>
    <submittedName>
        <fullName evidence="7 9">7TM GPCR, serpentine receptor class ab (Srab) family-containing protein</fullName>
    </submittedName>
</protein>
<evidence type="ECO:0000313" key="9">
    <source>
        <dbReference type="WBParaSite" id="SRAE_2000087700.1"/>
    </source>
</evidence>
<evidence type="ECO:0000313" key="8">
    <source>
        <dbReference type="Proteomes" id="UP000035682"/>
    </source>
</evidence>
<reference evidence="9" key="2">
    <citation type="submission" date="2020-12" db="UniProtKB">
        <authorList>
            <consortium name="WormBaseParasite"/>
        </authorList>
    </citation>
    <scope>IDENTIFICATION</scope>
</reference>
<dbReference type="GO" id="GO:0016020">
    <property type="term" value="C:membrane"/>
    <property type="evidence" value="ECO:0007669"/>
    <property type="project" value="UniProtKB-SubCell"/>
</dbReference>
<dbReference type="RefSeq" id="XP_024505407.1">
    <property type="nucleotide sequence ID" value="XM_024651761.1"/>
</dbReference>
<keyword evidence="7" id="KW-0675">Receptor</keyword>
<keyword evidence="8" id="KW-1185">Reference proteome</keyword>
<dbReference type="Pfam" id="PF10292">
    <property type="entry name" value="7TM_GPCR_Srab"/>
    <property type="match status" value="1"/>
</dbReference>
<dbReference type="GO" id="GO:0004984">
    <property type="term" value="F:olfactory receptor activity"/>
    <property type="evidence" value="ECO:0007669"/>
    <property type="project" value="TreeGrafter"/>
</dbReference>
<organism evidence="7">
    <name type="scientific">Strongyloides ratti</name>
    <name type="common">Parasitic roundworm</name>
    <dbReference type="NCBI Taxonomy" id="34506"/>
    <lineage>
        <taxon>Eukaryota</taxon>
        <taxon>Metazoa</taxon>
        <taxon>Ecdysozoa</taxon>
        <taxon>Nematoda</taxon>
        <taxon>Chromadorea</taxon>
        <taxon>Rhabditida</taxon>
        <taxon>Tylenchina</taxon>
        <taxon>Panagrolaimomorpha</taxon>
        <taxon>Strongyloidoidea</taxon>
        <taxon>Strongyloididae</taxon>
        <taxon>Strongyloides</taxon>
    </lineage>
</organism>
<keyword evidence="4 6" id="KW-0472">Membrane</keyword>
<dbReference type="GeneID" id="36378571"/>
<evidence type="ECO:0000256" key="1">
    <source>
        <dbReference type="ARBA" id="ARBA00004141"/>
    </source>
</evidence>
<feature type="transmembrane region" description="Helical" evidence="6">
    <location>
        <begin position="186"/>
        <end position="210"/>
    </location>
</feature>
<proteinExistence type="inferred from homology"/>
<dbReference type="InterPro" id="IPR051080">
    <property type="entry name" value="Nematode_rcpt-like_serp_alpha"/>
</dbReference>
<dbReference type="OMA" id="LAMCFYQ"/>
<sequence length="345" mass="40410">MDKCEDAYLTTSNPVIITVWIGLIIQNFMCFYGLLLITYFLIKYKFYHLHLRILICNLHFAFFIRTFGTTYRGFDFLVKLITKKNDNCNLLQDKAYCLIISTINGSSVSVFLYTFAAISIERIVASVFYKKYETYSIIFLPFLAIFLIWIQPVLRIYKTFTNPTLWTNIDKLPYCNSFTAKQADPIIFFKTDFPICIIVFFLNISIYLYCRYRLRNIDDTKIMDNRLTVKFELKEILSSTLLVTILGIIYAIDLALNTIFIYILSITDYKSNKNFAIDKELSAYIIPVYILIYIGIFITLSDKIKEKMIGIFCKSKRTVLSKSNTIVPATNEVEKYFQIYNNTWA</sequence>
<dbReference type="OrthoDB" id="5877639at2759"/>
<feature type="transmembrane region" description="Helical" evidence="6">
    <location>
        <begin position="283"/>
        <end position="300"/>
    </location>
</feature>
<gene>
    <name evidence="7 9 10" type="ORF">SRAE_2000087700</name>
</gene>
<evidence type="ECO:0000313" key="7">
    <source>
        <dbReference type="EMBL" id="CEF66207.1"/>
    </source>
</evidence>
<dbReference type="AlphaFoldDB" id="A0A090L916"/>
<evidence type="ECO:0000256" key="6">
    <source>
        <dbReference type="SAM" id="Phobius"/>
    </source>
</evidence>
<dbReference type="Proteomes" id="UP000035682">
    <property type="component" value="Unplaced"/>
</dbReference>
<reference evidence="7 8" key="1">
    <citation type="submission" date="2014-09" db="EMBL/GenBank/DDBJ databases">
        <authorList>
            <person name="Martin A.A."/>
        </authorList>
    </citation>
    <scope>NUCLEOTIDE SEQUENCE</scope>
    <source>
        <strain evidence="8">ED321</strain>
        <strain evidence="7">ED321 Heterogonic</strain>
    </source>
</reference>
<dbReference type="PANTHER" id="PTHR31357">
    <property type="entry name" value="SERPENTINE RECEPTOR CLASS ALPHA-10"/>
    <property type="match status" value="1"/>
</dbReference>
<feature type="transmembrane region" description="Helical" evidence="6">
    <location>
        <begin position="15"/>
        <end position="42"/>
    </location>
</feature>
<comment type="similarity">
    <text evidence="5">Belongs to the nematode receptor-like protein sra family.</text>
</comment>
<accession>A0A090L916</accession>
<dbReference type="PANTHER" id="PTHR31357:SF5">
    <property type="entry name" value="SERPENTINE RECEPTOR CLASS ALPHA-1-RELATED"/>
    <property type="match status" value="1"/>
</dbReference>
<dbReference type="WBParaSite" id="SRAE_2000087700.1">
    <property type="protein sequence ID" value="SRAE_2000087700.1"/>
    <property type="gene ID" value="WBGene00261077"/>
</dbReference>
<dbReference type="InterPro" id="IPR019408">
    <property type="entry name" value="7TM_GPCR_serpentine_rcpt_Srab"/>
</dbReference>
<feature type="transmembrane region" description="Helical" evidence="6">
    <location>
        <begin position="98"/>
        <end position="120"/>
    </location>
</feature>
<evidence type="ECO:0000256" key="2">
    <source>
        <dbReference type="ARBA" id="ARBA00022692"/>
    </source>
</evidence>
<evidence type="ECO:0000256" key="4">
    <source>
        <dbReference type="ARBA" id="ARBA00023136"/>
    </source>
</evidence>
<feature type="transmembrane region" description="Helical" evidence="6">
    <location>
        <begin position="132"/>
        <end position="150"/>
    </location>
</feature>
<evidence type="ECO:0000256" key="5">
    <source>
        <dbReference type="ARBA" id="ARBA00037994"/>
    </source>
</evidence>
<feature type="transmembrane region" description="Helical" evidence="6">
    <location>
        <begin position="49"/>
        <end position="68"/>
    </location>
</feature>
<dbReference type="WormBase" id="SRAE_2000087700">
    <property type="protein sequence ID" value="SRP04204"/>
    <property type="gene ID" value="WBGene00261077"/>
</dbReference>
<keyword evidence="3 6" id="KW-1133">Transmembrane helix</keyword>
<evidence type="ECO:0000256" key="3">
    <source>
        <dbReference type="ARBA" id="ARBA00022989"/>
    </source>
</evidence>
<dbReference type="SUPFAM" id="SSF81321">
    <property type="entry name" value="Family A G protein-coupled receptor-like"/>
    <property type="match status" value="1"/>
</dbReference>
<dbReference type="CTD" id="36378571"/>
<keyword evidence="2 6" id="KW-0812">Transmembrane</keyword>
<evidence type="ECO:0000313" key="10">
    <source>
        <dbReference type="WormBase" id="SRAE_2000087700"/>
    </source>
</evidence>
<name>A0A090L916_STRRB</name>
<feature type="transmembrane region" description="Helical" evidence="6">
    <location>
        <begin position="236"/>
        <end position="263"/>
    </location>
</feature>
<dbReference type="EMBL" id="LN609529">
    <property type="protein sequence ID" value="CEF66207.1"/>
    <property type="molecule type" value="Genomic_DNA"/>
</dbReference>
<comment type="subcellular location">
    <subcellularLocation>
        <location evidence="1">Membrane</location>
        <topology evidence="1">Multi-pass membrane protein</topology>
    </subcellularLocation>
</comment>